<evidence type="ECO:0000313" key="18">
    <source>
        <dbReference type="EMBL" id="UWP61417.1"/>
    </source>
</evidence>
<keyword evidence="9 17" id="KW-0573">Peptidoglycan synthesis</keyword>
<evidence type="ECO:0000313" key="19">
    <source>
        <dbReference type="Proteomes" id="UP001060164"/>
    </source>
</evidence>
<dbReference type="EMBL" id="CP102290">
    <property type="protein sequence ID" value="UWP61417.1"/>
    <property type="molecule type" value="Genomic_DNA"/>
</dbReference>
<dbReference type="EC" id="3.6.1.27" evidence="3 17"/>
<comment type="similarity">
    <text evidence="2 17">Belongs to the UppP family.</text>
</comment>
<proteinExistence type="inferred from homology"/>
<evidence type="ECO:0000256" key="5">
    <source>
        <dbReference type="ARBA" id="ARBA00022475"/>
    </source>
</evidence>
<evidence type="ECO:0000256" key="13">
    <source>
        <dbReference type="ARBA" id="ARBA00023316"/>
    </source>
</evidence>
<reference evidence="18" key="1">
    <citation type="journal article" date="2022" name="Cell">
        <title>Design, construction, and in vivo augmentation of a complex gut microbiome.</title>
        <authorList>
            <person name="Cheng A.G."/>
            <person name="Ho P.Y."/>
            <person name="Aranda-Diaz A."/>
            <person name="Jain S."/>
            <person name="Yu F.B."/>
            <person name="Meng X."/>
            <person name="Wang M."/>
            <person name="Iakiviak M."/>
            <person name="Nagashima K."/>
            <person name="Zhao A."/>
            <person name="Murugkar P."/>
            <person name="Patil A."/>
            <person name="Atabakhsh K."/>
            <person name="Weakley A."/>
            <person name="Yan J."/>
            <person name="Brumbaugh A.R."/>
            <person name="Higginbottom S."/>
            <person name="Dimas A."/>
            <person name="Shiver A.L."/>
            <person name="Deutschbauer A."/>
            <person name="Neff N."/>
            <person name="Sonnenburg J.L."/>
            <person name="Huang K.C."/>
            <person name="Fischbach M.A."/>
        </authorList>
    </citation>
    <scope>NUCLEOTIDE SEQUENCE</scope>
    <source>
        <strain evidence="18">DSM 19829</strain>
    </source>
</reference>
<keyword evidence="5 17" id="KW-1003">Cell membrane</keyword>
<accession>A0ABY5VMB8</accession>
<dbReference type="PANTHER" id="PTHR30622">
    <property type="entry name" value="UNDECAPRENYL-DIPHOSPHATASE"/>
    <property type="match status" value="1"/>
</dbReference>
<keyword evidence="10 17" id="KW-1133">Transmembrane helix</keyword>
<dbReference type="NCBIfam" id="NF001391">
    <property type="entry name" value="PRK00281.1-5"/>
    <property type="match status" value="1"/>
</dbReference>
<dbReference type="HAMAP" id="MF_01006">
    <property type="entry name" value="Undec_diphosphatase"/>
    <property type="match status" value="1"/>
</dbReference>
<feature type="transmembrane region" description="Helical" evidence="17">
    <location>
        <begin position="173"/>
        <end position="194"/>
    </location>
</feature>
<dbReference type="PANTHER" id="PTHR30622:SF3">
    <property type="entry name" value="UNDECAPRENYL-DIPHOSPHATASE"/>
    <property type="match status" value="1"/>
</dbReference>
<keyword evidence="8 17" id="KW-0133">Cell shape</keyword>
<name>A0ABY5VMB8_9FIRM</name>
<comment type="miscellaneous">
    <text evidence="17">Bacitracin is thought to be involved in the inhibition of peptidoglycan synthesis by sequestering undecaprenyl diphosphate, thereby reducing the pool of lipid carrier available.</text>
</comment>
<sequence>MSFIELLKVIFLGIVEGITEWLPVSSTGHMILVDEFIKLNVSAEFLQMFLVVIQLGAILAVVLIYWNKLWPFHRKPAEVSESFWQNYSENRLVGSLQQFADNHVSMNKIIMWLKIAVSCLPAMIIAIPFNDFIEEKLNNYVVVAVMLIVYGILFIIIENYNKRRRPKMRRISEITWTTALLIGVFQVLSIVPGTSRSGATIIGGILLGTSRKLAAEYTFFLAVPVMFGASLLKVVKFGFSFTGPEIIYLLVGMLVAFVVSIFCIKFLMSYIRKHDFKVFGWYRIVLGILILGYFAGKTLFA</sequence>
<comment type="function">
    <text evidence="17">Catalyzes the dephosphorylation of undecaprenyl diphosphate (UPP). Confers resistance to bacitracin.</text>
</comment>
<evidence type="ECO:0000256" key="4">
    <source>
        <dbReference type="ARBA" id="ARBA00021581"/>
    </source>
</evidence>
<dbReference type="NCBIfam" id="NF001390">
    <property type="entry name" value="PRK00281.1-4"/>
    <property type="match status" value="1"/>
</dbReference>
<dbReference type="Pfam" id="PF02673">
    <property type="entry name" value="BacA"/>
    <property type="match status" value="1"/>
</dbReference>
<feature type="transmembrane region" description="Helical" evidence="17">
    <location>
        <begin position="109"/>
        <end position="129"/>
    </location>
</feature>
<evidence type="ECO:0000256" key="10">
    <source>
        <dbReference type="ARBA" id="ARBA00022989"/>
    </source>
</evidence>
<keyword evidence="13 17" id="KW-0961">Cell wall biogenesis/degradation</keyword>
<keyword evidence="19" id="KW-1185">Reference proteome</keyword>
<dbReference type="Proteomes" id="UP001060164">
    <property type="component" value="Chromosome"/>
</dbReference>
<organism evidence="18 19">
    <name type="scientific">Ruminococcus gauvreauii</name>
    <dbReference type="NCBI Taxonomy" id="438033"/>
    <lineage>
        <taxon>Bacteria</taxon>
        <taxon>Bacillati</taxon>
        <taxon>Bacillota</taxon>
        <taxon>Clostridia</taxon>
        <taxon>Eubacteriales</taxon>
        <taxon>Oscillospiraceae</taxon>
        <taxon>Ruminococcus</taxon>
    </lineage>
</organism>
<keyword evidence="7 17" id="KW-0378">Hydrolase</keyword>
<evidence type="ECO:0000256" key="2">
    <source>
        <dbReference type="ARBA" id="ARBA00010621"/>
    </source>
</evidence>
<keyword evidence="6 17" id="KW-0812">Transmembrane</keyword>
<feature type="transmembrane region" description="Helical" evidence="17">
    <location>
        <begin position="280"/>
        <end position="300"/>
    </location>
</feature>
<feature type="transmembrane region" description="Helical" evidence="17">
    <location>
        <begin position="247"/>
        <end position="268"/>
    </location>
</feature>
<evidence type="ECO:0000256" key="9">
    <source>
        <dbReference type="ARBA" id="ARBA00022984"/>
    </source>
</evidence>
<evidence type="ECO:0000256" key="7">
    <source>
        <dbReference type="ARBA" id="ARBA00022801"/>
    </source>
</evidence>
<keyword evidence="12 17" id="KW-0046">Antibiotic resistance</keyword>
<evidence type="ECO:0000256" key="11">
    <source>
        <dbReference type="ARBA" id="ARBA00023136"/>
    </source>
</evidence>
<evidence type="ECO:0000256" key="8">
    <source>
        <dbReference type="ARBA" id="ARBA00022960"/>
    </source>
</evidence>
<feature type="transmembrane region" description="Helical" evidence="17">
    <location>
        <begin position="141"/>
        <end position="161"/>
    </location>
</feature>
<comment type="subcellular location">
    <subcellularLocation>
        <location evidence="1 17">Cell membrane</location>
        <topology evidence="1 17">Multi-pass membrane protein</topology>
    </subcellularLocation>
</comment>
<evidence type="ECO:0000256" key="3">
    <source>
        <dbReference type="ARBA" id="ARBA00012374"/>
    </source>
</evidence>
<dbReference type="GO" id="GO:0050380">
    <property type="term" value="F:undecaprenyl-diphosphatase activity"/>
    <property type="evidence" value="ECO:0007669"/>
    <property type="project" value="UniProtKB-EC"/>
</dbReference>
<comment type="catalytic activity">
    <reaction evidence="16 17">
        <text>di-trans,octa-cis-undecaprenyl diphosphate + H2O = di-trans,octa-cis-undecaprenyl phosphate + phosphate + H(+)</text>
        <dbReference type="Rhea" id="RHEA:28094"/>
        <dbReference type="ChEBI" id="CHEBI:15377"/>
        <dbReference type="ChEBI" id="CHEBI:15378"/>
        <dbReference type="ChEBI" id="CHEBI:43474"/>
        <dbReference type="ChEBI" id="CHEBI:58405"/>
        <dbReference type="ChEBI" id="CHEBI:60392"/>
        <dbReference type="EC" id="3.6.1.27"/>
    </reaction>
</comment>
<dbReference type="InterPro" id="IPR003824">
    <property type="entry name" value="UppP"/>
</dbReference>
<evidence type="ECO:0000256" key="1">
    <source>
        <dbReference type="ARBA" id="ARBA00004651"/>
    </source>
</evidence>
<protein>
    <recommendedName>
        <fullName evidence="4 17">Undecaprenyl-diphosphatase</fullName>
        <ecNumber evidence="3 17">3.6.1.27</ecNumber>
    </recommendedName>
    <alternativeName>
        <fullName evidence="15 17">Bacitracin resistance protein</fullName>
    </alternativeName>
    <alternativeName>
        <fullName evidence="14 17">Undecaprenyl pyrophosphate phosphatase</fullName>
    </alternativeName>
</protein>
<evidence type="ECO:0000256" key="14">
    <source>
        <dbReference type="ARBA" id="ARBA00032707"/>
    </source>
</evidence>
<evidence type="ECO:0000256" key="12">
    <source>
        <dbReference type="ARBA" id="ARBA00023251"/>
    </source>
</evidence>
<dbReference type="NCBIfam" id="TIGR00753">
    <property type="entry name" value="undec_PP_bacA"/>
    <property type="match status" value="1"/>
</dbReference>
<evidence type="ECO:0000256" key="16">
    <source>
        <dbReference type="ARBA" id="ARBA00047594"/>
    </source>
</evidence>
<evidence type="ECO:0000256" key="17">
    <source>
        <dbReference type="HAMAP-Rule" id="MF_01006"/>
    </source>
</evidence>
<feature type="transmembrane region" description="Helical" evidence="17">
    <location>
        <begin position="45"/>
        <end position="66"/>
    </location>
</feature>
<feature type="transmembrane region" description="Helical" evidence="17">
    <location>
        <begin position="214"/>
        <end position="235"/>
    </location>
</feature>
<gene>
    <name evidence="17" type="primary">uppP</name>
    <name evidence="18" type="ORF">NQ502_13805</name>
</gene>
<evidence type="ECO:0000256" key="15">
    <source>
        <dbReference type="ARBA" id="ARBA00032932"/>
    </source>
</evidence>
<evidence type="ECO:0000256" key="6">
    <source>
        <dbReference type="ARBA" id="ARBA00022692"/>
    </source>
</evidence>
<keyword evidence="11 17" id="KW-0472">Membrane</keyword>